<reference evidence="5" key="1">
    <citation type="submission" date="2013-05" db="EMBL/GenBank/DDBJ databases">
        <title>The Genome sequence of Mucor circinelloides f. circinelloides 1006PhL.</title>
        <authorList>
            <consortium name="The Broad Institute Genomics Platform"/>
            <person name="Cuomo C."/>
            <person name="Earl A."/>
            <person name="Findley K."/>
            <person name="Lee S.C."/>
            <person name="Walker B."/>
            <person name="Young S."/>
            <person name="Zeng Q."/>
            <person name="Gargeya S."/>
            <person name="Fitzgerald M."/>
            <person name="Haas B."/>
            <person name="Abouelleil A."/>
            <person name="Allen A.W."/>
            <person name="Alvarado L."/>
            <person name="Arachchi H.M."/>
            <person name="Berlin A.M."/>
            <person name="Chapman S.B."/>
            <person name="Gainer-Dewar J."/>
            <person name="Goldberg J."/>
            <person name="Griggs A."/>
            <person name="Gujja S."/>
            <person name="Hansen M."/>
            <person name="Howarth C."/>
            <person name="Imamovic A."/>
            <person name="Ireland A."/>
            <person name="Larimer J."/>
            <person name="McCowan C."/>
            <person name="Murphy C."/>
            <person name="Pearson M."/>
            <person name="Poon T.W."/>
            <person name="Priest M."/>
            <person name="Roberts A."/>
            <person name="Saif S."/>
            <person name="Shea T."/>
            <person name="Sisk P."/>
            <person name="Sykes S."/>
            <person name="Wortman J."/>
            <person name="Nusbaum C."/>
            <person name="Birren B."/>
        </authorList>
    </citation>
    <scope>NUCLEOTIDE SEQUENCE [LARGE SCALE GENOMIC DNA]</scope>
    <source>
        <strain evidence="5">1006PhL</strain>
    </source>
</reference>
<dbReference type="OrthoDB" id="2246499at2759"/>
<feature type="coiled-coil region" evidence="1">
    <location>
        <begin position="147"/>
        <end position="181"/>
    </location>
</feature>
<dbReference type="OMA" id="HPTESFW"/>
<proteinExistence type="predicted"/>
<accession>S2JNC5</accession>
<feature type="region of interest" description="Disordered" evidence="2">
    <location>
        <begin position="224"/>
        <end position="248"/>
    </location>
</feature>
<evidence type="ECO:0000256" key="1">
    <source>
        <dbReference type="SAM" id="Coils"/>
    </source>
</evidence>
<keyword evidence="1" id="KW-0175">Coiled coil</keyword>
<feature type="non-terminal residue" evidence="4">
    <location>
        <position position="1"/>
    </location>
</feature>
<evidence type="ECO:0000256" key="2">
    <source>
        <dbReference type="SAM" id="MobiDB-lite"/>
    </source>
</evidence>
<dbReference type="Proteomes" id="UP000014254">
    <property type="component" value="Unassembled WGS sequence"/>
</dbReference>
<evidence type="ECO:0000313" key="5">
    <source>
        <dbReference type="Proteomes" id="UP000014254"/>
    </source>
</evidence>
<feature type="compositionally biased region" description="Basic and acidic residues" evidence="2">
    <location>
        <begin position="224"/>
        <end position="234"/>
    </location>
</feature>
<organism evidence="4 5">
    <name type="scientific">Mucor circinelloides f. circinelloides (strain 1006PhL)</name>
    <name type="common">Mucormycosis agent</name>
    <name type="synonym">Calyptromyces circinelloides</name>
    <dbReference type="NCBI Taxonomy" id="1220926"/>
    <lineage>
        <taxon>Eukaryota</taxon>
        <taxon>Fungi</taxon>
        <taxon>Fungi incertae sedis</taxon>
        <taxon>Mucoromycota</taxon>
        <taxon>Mucoromycotina</taxon>
        <taxon>Mucoromycetes</taxon>
        <taxon>Mucorales</taxon>
        <taxon>Mucorineae</taxon>
        <taxon>Mucoraceae</taxon>
        <taxon>Mucor</taxon>
    </lineage>
</organism>
<dbReference type="VEuPathDB" id="FungiDB:HMPREF1544_12014"/>
<keyword evidence="5" id="KW-1185">Reference proteome</keyword>
<gene>
    <name evidence="4" type="ORF">HMPREF1544_12014</name>
    <name evidence="3" type="ORF">HMPREF1544_12077</name>
</gene>
<reference evidence="4" key="2">
    <citation type="submission" date="2013-05" db="EMBL/GenBank/DDBJ databases">
        <title>The Genome Sequence of Mucor circinelloides f. circinelloides 1006PhL.</title>
        <authorList>
            <consortium name="The Broad Institute Genomics Platform"/>
            <person name="Cuomo C."/>
            <person name="Earl A."/>
            <person name="Findley K."/>
            <person name="Lee S.C."/>
            <person name="Walker B."/>
            <person name="Young S."/>
            <person name="Zeng Q."/>
            <person name="Gargeya S."/>
            <person name="Fitzgerald M."/>
            <person name="Haas B."/>
            <person name="Abouelleil A."/>
            <person name="Allen A.W."/>
            <person name="Alvarado L."/>
            <person name="Arachchi H.M."/>
            <person name="Berlin A.M."/>
            <person name="Chapman S.B."/>
            <person name="Gainer-Dewar J."/>
            <person name="Goldberg J."/>
            <person name="Griggs A."/>
            <person name="Gujja S."/>
            <person name="Hansen M."/>
            <person name="Howarth C."/>
            <person name="Imamovic A."/>
            <person name="Ireland A."/>
            <person name="Larimer J."/>
            <person name="McCowan C."/>
            <person name="Murphy C."/>
            <person name="Pearson M."/>
            <person name="Poon T.W."/>
            <person name="Priest M."/>
            <person name="Roberts A."/>
            <person name="Saif S."/>
            <person name="Shea T."/>
            <person name="Sisk P."/>
            <person name="Sykes S."/>
            <person name="Wortman J."/>
            <person name="Nusbaum C."/>
            <person name="Birren B."/>
        </authorList>
    </citation>
    <scope>NUCLEOTIDE SEQUENCE</scope>
    <source>
        <strain evidence="4">1006PhL</strain>
    </source>
</reference>
<dbReference type="AlphaFoldDB" id="S2JNC5"/>
<evidence type="ECO:0000313" key="4">
    <source>
        <dbReference type="EMBL" id="EPB81270.1"/>
    </source>
</evidence>
<evidence type="ECO:0000313" key="3">
    <source>
        <dbReference type="EMBL" id="EPB81221.1"/>
    </source>
</evidence>
<protein>
    <submittedName>
        <fullName evidence="4">Uncharacterized protein</fullName>
    </submittedName>
</protein>
<dbReference type="VEuPathDB" id="FungiDB:HMPREF1544_12077"/>
<dbReference type="EMBL" id="KE124190">
    <property type="protein sequence ID" value="EPB81270.1"/>
    <property type="molecule type" value="Genomic_DNA"/>
</dbReference>
<sequence>TSKLENAQSASNVDQFRPTTPDSVLQRLQVLEDILCSSQKSLTESQAIGKVNDLVEATKVMELTLTNLQEKYVDLHAKQSNYRIIISNMNRVKKKQQLLGSRLELLEKKGEQERKDEDNSGTIKQSLEPRISLLEEALFSVQAFEPNAKLMQEMKELSEKNKALEVKIKFLQKKLADTHANEIVLRVDLDKLDRRTVCTREELDSFSCKTTMRISALEGKIDSIIPDKETDSQEHSSINDTVSPPQSC</sequence>
<feature type="compositionally biased region" description="Polar residues" evidence="2">
    <location>
        <begin position="235"/>
        <end position="248"/>
    </location>
</feature>
<dbReference type="EMBL" id="KE124196">
    <property type="protein sequence ID" value="EPB81221.1"/>
    <property type="molecule type" value="Genomic_DNA"/>
</dbReference>
<name>S2JNC5_MUCC1</name>